<dbReference type="SUPFAM" id="SSF57997">
    <property type="entry name" value="Tropomyosin"/>
    <property type="match status" value="1"/>
</dbReference>
<accession>M5GE05</accession>
<protein>
    <submittedName>
        <fullName evidence="3">Uncharacterized protein</fullName>
    </submittedName>
</protein>
<keyword evidence="4" id="KW-1185">Reference proteome</keyword>
<organism evidence="3 4">
    <name type="scientific">Dacryopinax primogenitus (strain DJM 731)</name>
    <name type="common">Brown rot fungus</name>
    <dbReference type="NCBI Taxonomy" id="1858805"/>
    <lineage>
        <taxon>Eukaryota</taxon>
        <taxon>Fungi</taxon>
        <taxon>Dikarya</taxon>
        <taxon>Basidiomycota</taxon>
        <taxon>Agaricomycotina</taxon>
        <taxon>Dacrymycetes</taxon>
        <taxon>Dacrymycetales</taxon>
        <taxon>Dacrymycetaceae</taxon>
        <taxon>Dacryopinax</taxon>
    </lineage>
</organism>
<evidence type="ECO:0000256" key="2">
    <source>
        <dbReference type="SAM" id="MobiDB-lite"/>
    </source>
</evidence>
<dbReference type="GeneID" id="63685146"/>
<dbReference type="PANTHER" id="PTHR23159">
    <property type="entry name" value="CENTROSOMAL PROTEIN 2"/>
    <property type="match status" value="1"/>
</dbReference>
<keyword evidence="1" id="KW-0175">Coiled coil</keyword>
<name>M5GE05_DACPD</name>
<feature type="region of interest" description="Disordered" evidence="2">
    <location>
        <begin position="67"/>
        <end position="91"/>
    </location>
</feature>
<dbReference type="OrthoDB" id="10255344at2759"/>
<dbReference type="Gene3D" id="1.10.287.1490">
    <property type="match status" value="2"/>
</dbReference>
<feature type="compositionally biased region" description="Basic and acidic residues" evidence="2">
    <location>
        <begin position="81"/>
        <end position="91"/>
    </location>
</feature>
<evidence type="ECO:0000313" key="4">
    <source>
        <dbReference type="Proteomes" id="UP000030653"/>
    </source>
</evidence>
<feature type="region of interest" description="Disordered" evidence="2">
    <location>
        <begin position="1096"/>
        <end position="1176"/>
    </location>
</feature>
<feature type="coiled-coil region" evidence="1">
    <location>
        <begin position="562"/>
        <end position="589"/>
    </location>
</feature>
<feature type="coiled-coil region" evidence="1">
    <location>
        <begin position="648"/>
        <end position="777"/>
    </location>
</feature>
<proteinExistence type="predicted"/>
<feature type="coiled-coil region" evidence="1">
    <location>
        <begin position="324"/>
        <end position="416"/>
    </location>
</feature>
<dbReference type="Proteomes" id="UP000030653">
    <property type="component" value="Unassembled WGS sequence"/>
</dbReference>
<dbReference type="HOGENOM" id="CLU_259676_0_0_1"/>
<reference evidence="3 4" key="1">
    <citation type="journal article" date="2012" name="Science">
        <title>The Paleozoic origin of enzymatic lignin decomposition reconstructed from 31 fungal genomes.</title>
        <authorList>
            <person name="Floudas D."/>
            <person name="Binder M."/>
            <person name="Riley R."/>
            <person name="Barry K."/>
            <person name="Blanchette R.A."/>
            <person name="Henrissat B."/>
            <person name="Martinez A.T."/>
            <person name="Otillar R."/>
            <person name="Spatafora J.W."/>
            <person name="Yadav J.S."/>
            <person name="Aerts A."/>
            <person name="Benoit I."/>
            <person name="Boyd A."/>
            <person name="Carlson A."/>
            <person name="Copeland A."/>
            <person name="Coutinho P.M."/>
            <person name="de Vries R.P."/>
            <person name="Ferreira P."/>
            <person name="Findley K."/>
            <person name="Foster B."/>
            <person name="Gaskell J."/>
            <person name="Glotzer D."/>
            <person name="Gorecki P."/>
            <person name="Heitman J."/>
            <person name="Hesse C."/>
            <person name="Hori C."/>
            <person name="Igarashi K."/>
            <person name="Jurgens J.A."/>
            <person name="Kallen N."/>
            <person name="Kersten P."/>
            <person name="Kohler A."/>
            <person name="Kuees U."/>
            <person name="Kumar T.K.A."/>
            <person name="Kuo A."/>
            <person name="LaButti K."/>
            <person name="Larrondo L.F."/>
            <person name="Lindquist E."/>
            <person name="Ling A."/>
            <person name="Lombard V."/>
            <person name="Lucas S."/>
            <person name="Lundell T."/>
            <person name="Martin R."/>
            <person name="McLaughlin D.J."/>
            <person name="Morgenstern I."/>
            <person name="Morin E."/>
            <person name="Murat C."/>
            <person name="Nagy L.G."/>
            <person name="Nolan M."/>
            <person name="Ohm R.A."/>
            <person name="Patyshakuliyeva A."/>
            <person name="Rokas A."/>
            <person name="Ruiz-Duenas F.J."/>
            <person name="Sabat G."/>
            <person name="Salamov A."/>
            <person name="Samejima M."/>
            <person name="Schmutz J."/>
            <person name="Slot J.C."/>
            <person name="St John F."/>
            <person name="Stenlid J."/>
            <person name="Sun H."/>
            <person name="Sun S."/>
            <person name="Syed K."/>
            <person name="Tsang A."/>
            <person name="Wiebenga A."/>
            <person name="Young D."/>
            <person name="Pisabarro A."/>
            <person name="Eastwood D.C."/>
            <person name="Martin F."/>
            <person name="Cullen D."/>
            <person name="Grigoriev I.V."/>
            <person name="Hibbett D.S."/>
        </authorList>
    </citation>
    <scope>NUCLEOTIDE SEQUENCE [LARGE SCALE GENOMIC DNA]</scope>
    <source>
        <strain evidence="3 4">DJM-731 SS1</strain>
    </source>
</reference>
<dbReference type="PANTHER" id="PTHR23159:SF31">
    <property type="entry name" value="CENTROSOME-ASSOCIATED PROTEIN CEP250 ISOFORM X1"/>
    <property type="match status" value="1"/>
</dbReference>
<feature type="compositionally biased region" description="Low complexity" evidence="2">
    <location>
        <begin position="1096"/>
        <end position="1114"/>
    </location>
</feature>
<sequence>MEEDPIADLRYILEELTQGEEETWFANLAAVEEERNSLLKRVQRSDAEVIYLRKALVAAQEHVELLRSERPTPSENDENYENDRETAAVERSRISEDLARLGKSIRHKEGSVSLVLGEEQDIDTLLREVLKEIQRVASSSKQRTPPTASTSASVLPPIASPEINFRESIGPSSSWVDPDAYVQTIAPLLDAVDRLRAERDDLRRSLDFARTEYRFTVADLEERLTQMAEKVKAVDSQTSGAELQSLRQELEVQRRRADEAEALERRLDIQKQELSQAEATIARLQTAVANSLTQPSTNAEGDAAALRAALSHAVGDAQIISDQLAACETRLATRQEMIEALQEELEEIGKQRDALGSEVESLQASLARAASTVGNEVLKNEHRSLKLEMQALEAALLKAEKAAKTAQHTVDSLRAETAASNSGDTDETVRLLRAQRDDLQKKVVERDNLVHEVRKEIMRVDTNLKMAEMRIERLGKEATQHQARKEELKKQIVELEAERTERIDTIFTLEAEKLELQNALNTRATSQQGIAGDYAALLEEKEASDAMQETLQARIDSLHQIISEFQASEESLKAEHQDLTERLRIMESAPVEVPSNDELVPTIAALFAAVHQKRVHQSRNERLDAEITALRSSLGSKSHDLQIAIATIEATTVERAAVQAELVSLKEQQSQSATALVASQAKVQKLSEELSTARTEVEIMLERVSKVQSSTNMRSEEAQEKLELLEKTSQELQARLTAAEEELQAAVEVRKQLEEERERLRADLRELDATLISAQQEAAESKIHEAFVGALQIQLEEREKELATVRESNAAELASEREAANAQTQELTDTVAALESTITALESKTADLETFRQKAGEFDGLNQQMKINHQAHMEETKSLREELVAAGDRATAEMSRAEQLERQLVNDAQAAKQAQQELQSQLHELEQRVKDEQALNAQLTADLTSAKESASQQERASVSLQFDTASAQSDLKREQAARVKLQDQIDQSMNEITRLQAEVKLLRDSLAHAQDVAVEAEQKLAEAESRTAHAKSSAQLVELNSRIEDLEAQLRKKSTEVEEADDKMIVVYKEKKKLEMRVDTLNKKLTSLQAKLVAAKDAPPAAAVASKTPATKAPMPRTVSASSDPSGRKSPAKASATFPSTSGPRSFNRTTSVPTNIFGNSTDPVPPPPAASTEQNTRTLAPIPAQISPIRPLRVHPKHVDDLAPSHIIGQKRPLPIEFTEPIIDKEYVPAPAPTPKSPASTLRKLSKNRTGFTPVRSPAKRTVSDITNLGASPAPLAMKPRVVSKPLSDMGDYRAPLLSSGRMMSSTSEGLFNQITQSLKQH</sequence>
<feature type="coiled-coil region" evidence="1">
    <location>
        <begin position="192"/>
        <end position="294"/>
    </location>
</feature>
<dbReference type="STRING" id="1858805.M5GE05"/>
<evidence type="ECO:0000256" key="1">
    <source>
        <dbReference type="SAM" id="Coils"/>
    </source>
</evidence>
<dbReference type="OMA" id="QISHIYD"/>
<gene>
    <name evidence="3" type="ORF">DACRYDRAFT_115844</name>
</gene>
<feature type="coiled-coil region" evidence="1">
    <location>
        <begin position="457"/>
        <end position="505"/>
    </location>
</feature>
<dbReference type="EMBL" id="JH795861">
    <property type="protein sequence ID" value="EJU02863.1"/>
    <property type="molecule type" value="Genomic_DNA"/>
</dbReference>
<dbReference type="RefSeq" id="XP_040629757.1">
    <property type="nucleotide sequence ID" value="XM_040770084.1"/>
</dbReference>
<feature type="compositionally biased region" description="Polar residues" evidence="2">
    <location>
        <begin position="1137"/>
        <end position="1163"/>
    </location>
</feature>
<evidence type="ECO:0000313" key="3">
    <source>
        <dbReference type="EMBL" id="EJU02863.1"/>
    </source>
</evidence>